<evidence type="ECO:0000313" key="2">
    <source>
        <dbReference type="Proteomes" id="UP000177025"/>
    </source>
</evidence>
<proteinExistence type="predicted"/>
<gene>
    <name evidence="1" type="ORF">A2Y85_06705</name>
</gene>
<accession>A0A1F4UG60</accession>
<dbReference type="AlphaFoldDB" id="A0A1F4UG60"/>
<dbReference type="Proteomes" id="UP000177025">
    <property type="component" value="Unassembled WGS sequence"/>
</dbReference>
<organism evidence="1 2">
    <name type="scientific">candidate division WOR-3 bacterium RBG_13_43_14</name>
    <dbReference type="NCBI Taxonomy" id="1802590"/>
    <lineage>
        <taxon>Bacteria</taxon>
        <taxon>Bacteria division WOR-3</taxon>
    </lineage>
</organism>
<dbReference type="EMBL" id="MEUM01000002">
    <property type="protein sequence ID" value="OGC43916.1"/>
    <property type="molecule type" value="Genomic_DNA"/>
</dbReference>
<evidence type="ECO:0008006" key="3">
    <source>
        <dbReference type="Google" id="ProtNLM"/>
    </source>
</evidence>
<evidence type="ECO:0000313" key="1">
    <source>
        <dbReference type="EMBL" id="OGC43916.1"/>
    </source>
</evidence>
<comment type="caution">
    <text evidence="1">The sequence shown here is derived from an EMBL/GenBank/DDBJ whole genome shotgun (WGS) entry which is preliminary data.</text>
</comment>
<sequence length="308" mass="33623">MQRFIALFLPIVLLAAKYAGDFQELGIGGRASGMGGTGIAQFHDPATIYYNPGGSFFAPKSILIMHSENFAGIVRNEYIGVILPQRAHIFGLAVQYISVGDIKLTTLPDTTELPGDDNQPYAYDTVGTNDIVLYLEYARGLMIGSDPHRNGPKLAYGANIKIYYRDLVAITGYGGGLDLGCAFTSEYFQAGLAVRDFILAPLIWDNGTRETILPKIMLGVSPVIPFGGINSRLTIACDFIKEIGVSGFSMKYGFEFCFRDVISGRAGFNAGRFTVGIGLAYKKFRLDYALLTHSELSNTHRVSLGYIF</sequence>
<reference evidence="1 2" key="1">
    <citation type="journal article" date="2016" name="Nat. Commun.">
        <title>Thousands of microbial genomes shed light on interconnected biogeochemical processes in an aquifer system.</title>
        <authorList>
            <person name="Anantharaman K."/>
            <person name="Brown C.T."/>
            <person name="Hug L.A."/>
            <person name="Sharon I."/>
            <person name="Castelle C.J."/>
            <person name="Probst A.J."/>
            <person name="Thomas B.C."/>
            <person name="Singh A."/>
            <person name="Wilkins M.J."/>
            <person name="Karaoz U."/>
            <person name="Brodie E.L."/>
            <person name="Williams K.H."/>
            <person name="Hubbard S.S."/>
            <person name="Banfield J.F."/>
        </authorList>
    </citation>
    <scope>NUCLEOTIDE SEQUENCE [LARGE SCALE GENOMIC DNA]</scope>
</reference>
<protein>
    <recommendedName>
        <fullName evidence="3">PorV/PorQ family protein</fullName>
    </recommendedName>
</protein>
<name>A0A1F4UG60_UNCW3</name>